<dbReference type="GO" id="GO:0003677">
    <property type="term" value="F:DNA binding"/>
    <property type="evidence" value="ECO:0007669"/>
    <property type="project" value="UniProtKB-KW"/>
</dbReference>
<evidence type="ECO:0000259" key="4">
    <source>
        <dbReference type="Pfam" id="PF13545"/>
    </source>
</evidence>
<dbReference type="InterPro" id="IPR036390">
    <property type="entry name" value="WH_DNA-bd_sf"/>
</dbReference>
<dbReference type="SUPFAM" id="SSF51206">
    <property type="entry name" value="cAMP-binding domain-like"/>
    <property type="match status" value="1"/>
</dbReference>
<reference evidence="5 6" key="1">
    <citation type="submission" date="2019-07" db="EMBL/GenBank/DDBJ databases">
        <title>Genomes of sea-ice associated Colwellia species.</title>
        <authorList>
            <person name="Bowman J.P."/>
        </authorList>
    </citation>
    <scope>NUCLEOTIDE SEQUENCE [LARGE SCALE GENOMIC DNA]</scope>
    <source>
        <strain evidence="5 6">ACAM 459</strain>
    </source>
</reference>
<accession>A0A5C6QTF5</accession>
<protein>
    <submittedName>
        <fullName evidence="5">Crp/Fnr family transcriptional regulator</fullName>
    </submittedName>
</protein>
<dbReference type="EMBL" id="VOLT01000001">
    <property type="protein sequence ID" value="TWX71881.1"/>
    <property type="molecule type" value="Genomic_DNA"/>
</dbReference>
<dbReference type="GO" id="GO:0006355">
    <property type="term" value="P:regulation of DNA-templated transcription"/>
    <property type="evidence" value="ECO:0007669"/>
    <property type="project" value="InterPro"/>
</dbReference>
<evidence type="ECO:0000313" key="6">
    <source>
        <dbReference type="Proteomes" id="UP000321822"/>
    </source>
</evidence>
<dbReference type="InterPro" id="IPR012318">
    <property type="entry name" value="HTH_CRP"/>
</dbReference>
<dbReference type="Pfam" id="PF13545">
    <property type="entry name" value="HTH_Crp_2"/>
    <property type="match status" value="1"/>
</dbReference>
<keyword evidence="2" id="KW-0238">DNA-binding</keyword>
<keyword evidence="6" id="KW-1185">Reference proteome</keyword>
<evidence type="ECO:0000256" key="2">
    <source>
        <dbReference type="ARBA" id="ARBA00023125"/>
    </source>
</evidence>
<keyword evidence="3" id="KW-0804">Transcription</keyword>
<dbReference type="Proteomes" id="UP000321822">
    <property type="component" value="Unassembled WGS sequence"/>
</dbReference>
<dbReference type="SUPFAM" id="SSF46785">
    <property type="entry name" value="Winged helix' DNA-binding domain"/>
    <property type="match status" value="1"/>
</dbReference>
<dbReference type="RefSeq" id="WP_146782399.1">
    <property type="nucleotide sequence ID" value="NZ_VOLT01000001.1"/>
</dbReference>
<dbReference type="OrthoDB" id="6213632at2"/>
<evidence type="ECO:0000313" key="5">
    <source>
        <dbReference type="EMBL" id="TWX71881.1"/>
    </source>
</evidence>
<dbReference type="AlphaFoldDB" id="A0A5C6QTF5"/>
<evidence type="ECO:0000256" key="1">
    <source>
        <dbReference type="ARBA" id="ARBA00023015"/>
    </source>
</evidence>
<keyword evidence="1" id="KW-0805">Transcription regulation</keyword>
<name>A0A5C6QTF5_9GAMM</name>
<dbReference type="InterPro" id="IPR014710">
    <property type="entry name" value="RmlC-like_jellyroll"/>
</dbReference>
<gene>
    <name evidence="5" type="ORF">ESZ36_01215</name>
</gene>
<sequence>MIEKKYIDGIRWASSLSDEFKGKLATIAQHKIIVPTDHVSLQKLSSSGVSYIIKGTAVVTMQTPSLKTINSMVFGPGDWFGDYQSQKDSILSFKFSLVGTIDIITFDNEKLQHLIHEDMETFRWLYYISYESKPKWLQSQLLSSEKKEVKIVYLLLELAVHQLRNSAANTNLFISQQALSEMIGISRQRVNEVLINLQLMHYISLERNCINLLNLKGLGYLLNEVDLSIRDPRILLLDV</sequence>
<dbReference type="Gene3D" id="2.60.120.10">
    <property type="entry name" value="Jelly Rolls"/>
    <property type="match status" value="1"/>
</dbReference>
<dbReference type="InterPro" id="IPR036388">
    <property type="entry name" value="WH-like_DNA-bd_sf"/>
</dbReference>
<feature type="domain" description="HTH crp-type" evidence="4">
    <location>
        <begin position="150"/>
        <end position="218"/>
    </location>
</feature>
<dbReference type="InterPro" id="IPR018490">
    <property type="entry name" value="cNMP-bd_dom_sf"/>
</dbReference>
<dbReference type="Gene3D" id="1.10.10.10">
    <property type="entry name" value="Winged helix-like DNA-binding domain superfamily/Winged helix DNA-binding domain"/>
    <property type="match status" value="1"/>
</dbReference>
<comment type="caution">
    <text evidence="5">The sequence shown here is derived from an EMBL/GenBank/DDBJ whole genome shotgun (WGS) entry which is preliminary data.</text>
</comment>
<evidence type="ECO:0000256" key="3">
    <source>
        <dbReference type="ARBA" id="ARBA00023163"/>
    </source>
</evidence>
<proteinExistence type="predicted"/>
<organism evidence="5 6">
    <name type="scientific">Colwellia demingiae</name>
    <dbReference type="NCBI Taxonomy" id="89401"/>
    <lineage>
        <taxon>Bacteria</taxon>
        <taxon>Pseudomonadati</taxon>
        <taxon>Pseudomonadota</taxon>
        <taxon>Gammaproteobacteria</taxon>
        <taxon>Alteromonadales</taxon>
        <taxon>Colwelliaceae</taxon>
        <taxon>Colwellia</taxon>
    </lineage>
</organism>